<keyword evidence="3" id="KW-0520">NAD</keyword>
<dbReference type="InterPro" id="IPR057326">
    <property type="entry name" value="KR_dom"/>
</dbReference>
<proteinExistence type="inferred from homology"/>
<dbReference type="CDD" id="cd05233">
    <property type="entry name" value="SDR_c"/>
    <property type="match status" value="1"/>
</dbReference>
<dbReference type="EMBL" id="FPCH01000002">
    <property type="protein sequence ID" value="SFV32830.1"/>
    <property type="molecule type" value="Genomic_DNA"/>
</dbReference>
<keyword evidence="2" id="KW-0560">Oxidoreductase</keyword>
<keyword evidence="6" id="KW-1185">Reference proteome</keyword>
<dbReference type="PRINTS" id="PR00081">
    <property type="entry name" value="GDHRDH"/>
</dbReference>
<evidence type="ECO:0000313" key="5">
    <source>
        <dbReference type="EMBL" id="SFV32830.1"/>
    </source>
</evidence>
<organism evidence="5 6">
    <name type="scientific">Hyphomicrobium facile</name>
    <dbReference type="NCBI Taxonomy" id="51670"/>
    <lineage>
        <taxon>Bacteria</taxon>
        <taxon>Pseudomonadati</taxon>
        <taxon>Pseudomonadota</taxon>
        <taxon>Alphaproteobacteria</taxon>
        <taxon>Hyphomicrobiales</taxon>
        <taxon>Hyphomicrobiaceae</taxon>
        <taxon>Hyphomicrobium</taxon>
    </lineage>
</organism>
<evidence type="ECO:0000256" key="1">
    <source>
        <dbReference type="ARBA" id="ARBA00006484"/>
    </source>
</evidence>
<name>A0A1I7NDU7_9HYPH</name>
<evidence type="ECO:0000256" key="2">
    <source>
        <dbReference type="ARBA" id="ARBA00023002"/>
    </source>
</evidence>
<dbReference type="Proteomes" id="UP000199423">
    <property type="component" value="Unassembled WGS sequence"/>
</dbReference>
<dbReference type="Gene3D" id="3.40.50.720">
    <property type="entry name" value="NAD(P)-binding Rossmann-like Domain"/>
    <property type="match status" value="1"/>
</dbReference>
<dbReference type="InterPro" id="IPR002347">
    <property type="entry name" value="SDR_fam"/>
</dbReference>
<dbReference type="InterPro" id="IPR020904">
    <property type="entry name" value="Sc_DH/Rdtase_CS"/>
</dbReference>
<feature type="domain" description="Ketoreductase" evidence="4">
    <location>
        <begin position="8"/>
        <end position="181"/>
    </location>
</feature>
<sequence length="253" mass="26746">MALPLKDKIAVVTGGSRGIGRAVVERFARDGAKVVTCGRSPRPADLPLDIDWVTADIGIEAQVVELREIVIKRHGKAQILVNNAGIQIERRAASTSNAEFNELISTNIRGVFYCCRAFFSDLADGGAIVNVGSVSGLVADPGLSVYGASKAFVHAFTRSLATEYGEVGIRCNTVCPGWIDTGMSDSAFAVASDPMAARRDAERRHPLGRMGTVSDVANAVAWLASDEAAFCTGQLFVVDGGLTAVSPLRPSFF</sequence>
<dbReference type="STRING" id="51670.SAMN04488557_1740"/>
<dbReference type="OrthoDB" id="7930933at2"/>
<dbReference type="FunFam" id="3.40.50.720:FF:000084">
    <property type="entry name" value="Short-chain dehydrogenase reductase"/>
    <property type="match status" value="1"/>
</dbReference>
<gene>
    <name evidence="5" type="ORF">SAMN04488557_1740</name>
</gene>
<reference evidence="6" key="1">
    <citation type="submission" date="2016-10" db="EMBL/GenBank/DDBJ databases">
        <authorList>
            <person name="Varghese N."/>
            <person name="Submissions S."/>
        </authorList>
    </citation>
    <scope>NUCLEOTIDE SEQUENCE [LARGE SCALE GENOMIC DNA]</scope>
    <source>
        <strain evidence="6">DSM 1565</strain>
    </source>
</reference>
<dbReference type="GO" id="GO:0016491">
    <property type="term" value="F:oxidoreductase activity"/>
    <property type="evidence" value="ECO:0007669"/>
    <property type="project" value="UniProtKB-KW"/>
</dbReference>
<dbReference type="PANTHER" id="PTHR24321">
    <property type="entry name" value="DEHYDROGENASES, SHORT CHAIN"/>
    <property type="match status" value="1"/>
</dbReference>
<evidence type="ECO:0000313" key="6">
    <source>
        <dbReference type="Proteomes" id="UP000199423"/>
    </source>
</evidence>
<accession>A0A1I7NDU7</accession>
<dbReference type="SUPFAM" id="SSF51735">
    <property type="entry name" value="NAD(P)-binding Rossmann-fold domains"/>
    <property type="match status" value="1"/>
</dbReference>
<dbReference type="PROSITE" id="PS00061">
    <property type="entry name" value="ADH_SHORT"/>
    <property type="match status" value="1"/>
</dbReference>
<dbReference type="PANTHER" id="PTHR24321:SF8">
    <property type="entry name" value="ESTRADIOL 17-BETA-DEHYDROGENASE 8-RELATED"/>
    <property type="match status" value="1"/>
</dbReference>
<dbReference type="AlphaFoldDB" id="A0A1I7NDU7"/>
<dbReference type="PRINTS" id="PR00080">
    <property type="entry name" value="SDRFAMILY"/>
</dbReference>
<evidence type="ECO:0000256" key="3">
    <source>
        <dbReference type="ARBA" id="ARBA00023027"/>
    </source>
</evidence>
<protein>
    <submittedName>
        <fullName evidence="5">NAD(P)-dependent dehydrogenase, short-chain alcohol dehydrogenase family</fullName>
    </submittedName>
</protein>
<dbReference type="Pfam" id="PF13561">
    <property type="entry name" value="adh_short_C2"/>
    <property type="match status" value="1"/>
</dbReference>
<dbReference type="RefSeq" id="WP_092867089.1">
    <property type="nucleotide sequence ID" value="NZ_FPCH01000002.1"/>
</dbReference>
<comment type="similarity">
    <text evidence="1">Belongs to the short-chain dehydrogenases/reductases (SDR) family.</text>
</comment>
<dbReference type="InterPro" id="IPR036291">
    <property type="entry name" value="NAD(P)-bd_dom_sf"/>
</dbReference>
<evidence type="ECO:0000259" key="4">
    <source>
        <dbReference type="SMART" id="SM00822"/>
    </source>
</evidence>
<dbReference type="SMART" id="SM00822">
    <property type="entry name" value="PKS_KR"/>
    <property type="match status" value="1"/>
</dbReference>